<dbReference type="InterPro" id="IPR001509">
    <property type="entry name" value="Epimerase_deHydtase"/>
</dbReference>
<dbReference type="KEGG" id="aqt:FN924_01335"/>
<dbReference type="OrthoDB" id="9809586at2"/>
<gene>
    <name evidence="2" type="ORF">FN924_01335</name>
</gene>
<feature type="domain" description="NAD-dependent epimerase/dehydratase" evidence="1">
    <location>
        <begin position="4"/>
        <end position="130"/>
    </location>
</feature>
<dbReference type="SUPFAM" id="SSF51735">
    <property type="entry name" value="NAD(P)-binding Rossmann-fold domains"/>
    <property type="match status" value="1"/>
</dbReference>
<sequence>MKTALILGGTQFVGKRLVSLLIEKNVHVTIATRGITPDSFGDSVDRIIITREDRASMESAFQGKRWDVVFDQTCYSSQEALDTREILKDKIGKYIFTSSQAVYANGTKHKEEDFNPFSFHALLKPRSAYKGYVGYQEAKRAAEAVLFQQETFPVVAVRFPIEEKTIIRSG</sequence>
<dbReference type="AlphaFoldDB" id="A0A516KC55"/>
<proteinExistence type="predicted"/>
<dbReference type="EMBL" id="CP041666">
    <property type="protein sequence ID" value="QDP38975.1"/>
    <property type="molecule type" value="Genomic_DNA"/>
</dbReference>
<dbReference type="Gene3D" id="3.40.50.720">
    <property type="entry name" value="NAD(P)-binding Rossmann-like Domain"/>
    <property type="match status" value="1"/>
</dbReference>
<evidence type="ECO:0000313" key="2">
    <source>
        <dbReference type="EMBL" id="QDP38975.1"/>
    </source>
</evidence>
<organism evidence="2 3">
    <name type="scientific">Radiobacillus deserti</name>
    <dbReference type="NCBI Taxonomy" id="2594883"/>
    <lineage>
        <taxon>Bacteria</taxon>
        <taxon>Bacillati</taxon>
        <taxon>Bacillota</taxon>
        <taxon>Bacilli</taxon>
        <taxon>Bacillales</taxon>
        <taxon>Bacillaceae</taxon>
        <taxon>Radiobacillus</taxon>
    </lineage>
</organism>
<dbReference type="RefSeq" id="WP_143891725.1">
    <property type="nucleotide sequence ID" value="NZ_CP041666.1"/>
</dbReference>
<evidence type="ECO:0000259" key="1">
    <source>
        <dbReference type="Pfam" id="PF01370"/>
    </source>
</evidence>
<name>A0A516KC55_9BACI</name>
<dbReference type="Pfam" id="PF01370">
    <property type="entry name" value="Epimerase"/>
    <property type="match status" value="1"/>
</dbReference>
<evidence type="ECO:0000313" key="3">
    <source>
        <dbReference type="Proteomes" id="UP000315215"/>
    </source>
</evidence>
<protein>
    <submittedName>
        <fullName evidence="2">NAD-dependent epimerase/dehydratase family protein</fullName>
    </submittedName>
</protein>
<dbReference type="InterPro" id="IPR036291">
    <property type="entry name" value="NAD(P)-bd_dom_sf"/>
</dbReference>
<keyword evidence="3" id="KW-1185">Reference proteome</keyword>
<dbReference type="Proteomes" id="UP000315215">
    <property type="component" value="Chromosome"/>
</dbReference>
<reference evidence="2 3" key="1">
    <citation type="submission" date="2019-07" db="EMBL/GenBank/DDBJ databases">
        <authorList>
            <person name="Li J."/>
        </authorList>
    </citation>
    <scope>NUCLEOTIDE SEQUENCE [LARGE SCALE GENOMIC DNA]</scope>
    <source>
        <strain evidence="2 3">TKL69</strain>
    </source>
</reference>
<accession>A0A516KC55</accession>